<dbReference type="Gene3D" id="1.20.1480.40">
    <property type="entry name" value="Uncharacterised protein PF16133, DUF4844"/>
    <property type="match status" value="1"/>
</dbReference>
<dbReference type="AlphaFoldDB" id="A0AB37E5A2"/>
<sequence length="106" mass="11760">MTHDNRAELVELRAQNKFQPDLLSGYTGADLPEDVAPLNAAVNNLIDALLAQPDGPVSDGEVRGLVAKAINEVDLFATEDRERAYRYIRQVWNTLGFEGDPLIQPR</sequence>
<dbReference type="InterPro" id="IPR038360">
    <property type="entry name" value="DUF4844_sf"/>
</dbReference>
<protein>
    <submittedName>
        <fullName evidence="1">Uncharacterized protein</fullName>
    </submittedName>
</protein>
<name>A0AB37E5A2_9CAUL</name>
<dbReference type="Proteomes" id="UP000501325">
    <property type="component" value="Chromosome"/>
</dbReference>
<gene>
    <name evidence="1" type="ORF">GYM46_04055</name>
</gene>
<dbReference type="EMBL" id="CP048751">
    <property type="protein sequence ID" value="QIH72209.1"/>
    <property type="molecule type" value="Genomic_DNA"/>
</dbReference>
<evidence type="ECO:0000313" key="2">
    <source>
        <dbReference type="Proteomes" id="UP000501325"/>
    </source>
</evidence>
<dbReference type="KEGG" id="bmed:GYM46_04055"/>
<reference evidence="1 2" key="1">
    <citation type="submission" date="2020-01" db="EMBL/GenBank/DDBJ databases">
        <authorList>
            <person name="Wang S."/>
        </authorList>
    </citation>
    <scope>NUCLEOTIDE SEQUENCE [LARGE SCALE GENOMIC DNA]</scope>
    <source>
        <strain evidence="1 2">D151-2-6</strain>
    </source>
</reference>
<dbReference type="RefSeq" id="WP_156796401.1">
    <property type="nucleotide sequence ID" value="NZ_CP048751.1"/>
</dbReference>
<proteinExistence type="predicted"/>
<evidence type="ECO:0000313" key="1">
    <source>
        <dbReference type="EMBL" id="QIH72209.1"/>
    </source>
</evidence>
<organism evidence="1 2">
    <name type="scientific">Brevundimonas mediterranea</name>
    <dbReference type="NCBI Taxonomy" id="74329"/>
    <lineage>
        <taxon>Bacteria</taxon>
        <taxon>Pseudomonadati</taxon>
        <taxon>Pseudomonadota</taxon>
        <taxon>Alphaproteobacteria</taxon>
        <taxon>Caulobacterales</taxon>
        <taxon>Caulobacteraceae</taxon>
        <taxon>Brevundimonas</taxon>
    </lineage>
</organism>
<accession>A0AB37E5A2</accession>